<feature type="domain" description="EAL" evidence="1">
    <location>
        <begin position="1"/>
        <end position="58"/>
    </location>
</feature>
<accession>A0ABS6E783</accession>
<protein>
    <submittedName>
        <fullName evidence="2">EAL domain-containing protein</fullName>
    </submittedName>
</protein>
<dbReference type="EMBL" id="JAHLPM010000010">
    <property type="protein sequence ID" value="MBU5438772.1"/>
    <property type="molecule type" value="Genomic_DNA"/>
</dbReference>
<organism evidence="2 3">
    <name type="scientific">Tissierella simiarum</name>
    <dbReference type="NCBI Taxonomy" id="2841534"/>
    <lineage>
        <taxon>Bacteria</taxon>
        <taxon>Bacillati</taxon>
        <taxon>Bacillota</taxon>
        <taxon>Tissierellia</taxon>
        <taxon>Tissierellales</taxon>
        <taxon>Tissierellaceae</taxon>
        <taxon>Tissierella</taxon>
    </lineage>
</organism>
<dbReference type="PROSITE" id="PS50883">
    <property type="entry name" value="EAL"/>
    <property type="match status" value="1"/>
</dbReference>
<keyword evidence="3" id="KW-1185">Reference proteome</keyword>
<proteinExistence type="predicted"/>
<dbReference type="Pfam" id="PF00563">
    <property type="entry name" value="EAL"/>
    <property type="match status" value="1"/>
</dbReference>
<evidence type="ECO:0000313" key="2">
    <source>
        <dbReference type="EMBL" id="MBU5438772.1"/>
    </source>
</evidence>
<gene>
    <name evidence="2" type="ORF">KQI42_12160</name>
</gene>
<dbReference type="PANTHER" id="PTHR33121">
    <property type="entry name" value="CYCLIC DI-GMP PHOSPHODIESTERASE PDEF"/>
    <property type="match status" value="1"/>
</dbReference>
<dbReference type="Proteomes" id="UP000749471">
    <property type="component" value="Unassembled WGS sequence"/>
</dbReference>
<comment type="caution">
    <text evidence="2">The sequence shown here is derived from an EMBL/GenBank/DDBJ whole genome shotgun (WGS) entry which is preliminary data.</text>
</comment>
<sequence>MISTTIILLVQQLGLTVMTEGVENIEQLNILESLKCDKAQGYYFSEPISKDEIENMIK</sequence>
<evidence type="ECO:0000259" key="1">
    <source>
        <dbReference type="PROSITE" id="PS50883"/>
    </source>
</evidence>
<dbReference type="InterPro" id="IPR001633">
    <property type="entry name" value="EAL_dom"/>
</dbReference>
<name>A0ABS6E783_9FIRM</name>
<dbReference type="InterPro" id="IPR050706">
    <property type="entry name" value="Cyclic-di-GMP_PDE-like"/>
</dbReference>
<dbReference type="PANTHER" id="PTHR33121:SF70">
    <property type="entry name" value="SIGNALING PROTEIN YKOW"/>
    <property type="match status" value="1"/>
</dbReference>
<reference evidence="2 3" key="1">
    <citation type="submission" date="2021-06" db="EMBL/GenBank/DDBJ databases">
        <authorList>
            <person name="Sun Q."/>
            <person name="Li D."/>
        </authorList>
    </citation>
    <scope>NUCLEOTIDE SEQUENCE [LARGE SCALE GENOMIC DNA]</scope>
    <source>
        <strain evidence="2 3">MSJ-40</strain>
    </source>
</reference>
<evidence type="ECO:0000313" key="3">
    <source>
        <dbReference type="Proteomes" id="UP000749471"/>
    </source>
</evidence>